<feature type="compositionally biased region" description="Basic and acidic residues" evidence="1">
    <location>
        <begin position="76"/>
        <end position="85"/>
    </location>
</feature>
<sequence length="146" mass="16493">MVDFRLISQFGAVIRVHQAELFDKFLDVKILAIPLDLLFDEEEDEIVFKLLSSGCRVHLTGYHDGNGNGGDQASEANKESDDPKIGMRRKLRPRNTMTERGRYDDAALTGICLLMRNAGRNSLGKTDDLNFFWVLGLFHLSSLFSK</sequence>
<dbReference type="Gramene" id="RZC70560">
    <property type="protein sequence ID" value="RZC70560"/>
    <property type="gene ID" value="C5167_033717"/>
</dbReference>
<organism evidence="2 3">
    <name type="scientific">Papaver somniferum</name>
    <name type="common">Opium poppy</name>
    <dbReference type="NCBI Taxonomy" id="3469"/>
    <lineage>
        <taxon>Eukaryota</taxon>
        <taxon>Viridiplantae</taxon>
        <taxon>Streptophyta</taxon>
        <taxon>Embryophyta</taxon>
        <taxon>Tracheophyta</taxon>
        <taxon>Spermatophyta</taxon>
        <taxon>Magnoliopsida</taxon>
        <taxon>Ranunculales</taxon>
        <taxon>Papaveraceae</taxon>
        <taxon>Papaveroideae</taxon>
        <taxon>Papaver</taxon>
    </lineage>
</organism>
<feature type="region of interest" description="Disordered" evidence="1">
    <location>
        <begin position="66"/>
        <end position="93"/>
    </location>
</feature>
<reference evidence="2 3" key="1">
    <citation type="journal article" date="2018" name="Science">
        <title>The opium poppy genome and morphinan production.</title>
        <authorList>
            <person name="Guo L."/>
            <person name="Winzer T."/>
            <person name="Yang X."/>
            <person name="Li Y."/>
            <person name="Ning Z."/>
            <person name="He Z."/>
            <person name="Teodor R."/>
            <person name="Lu Y."/>
            <person name="Bowser T.A."/>
            <person name="Graham I.A."/>
            <person name="Ye K."/>
        </authorList>
    </citation>
    <scope>NUCLEOTIDE SEQUENCE [LARGE SCALE GENOMIC DNA]</scope>
    <source>
        <strain evidence="3">cv. HN1</strain>
        <tissue evidence="2">Leaves</tissue>
    </source>
</reference>
<proteinExistence type="predicted"/>
<evidence type="ECO:0000313" key="2">
    <source>
        <dbReference type="EMBL" id="RZC70560.1"/>
    </source>
</evidence>
<evidence type="ECO:0000256" key="1">
    <source>
        <dbReference type="SAM" id="MobiDB-lite"/>
    </source>
</evidence>
<evidence type="ECO:0000313" key="3">
    <source>
        <dbReference type="Proteomes" id="UP000316621"/>
    </source>
</evidence>
<name>A0A4Y7KDX8_PAPSO</name>
<dbReference type="EMBL" id="CM010721">
    <property type="protein sequence ID" value="RZC70560.1"/>
    <property type="molecule type" value="Genomic_DNA"/>
</dbReference>
<protein>
    <submittedName>
        <fullName evidence="2">Uncharacterized protein</fullName>
    </submittedName>
</protein>
<accession>A0A4Y7KDX8</accession>
<dbReference type="Proteomes" id="UP000316621">
    <property type="component" value="Chromosome 7"/>
</dbReference>
<dbReference type="AlphaFoldDB" id="A0A4Y7KDX8"/>
<gene>
    <name evidence="2" type="ORF">C5167_033717</name>
</gene>
<keyword evidence="3" id="KW-1185">Reference proteome</keyword>